<keyword evidence="1" id="KW-0175">Coiled coil</keyword>
<feature type="compositionally biased region" description="Pro residues" evidence="2">
    <location>
        <begin position="22"/>
        <end position="31"/>
    </location>
</feature>
<sequence>MTMRADAALFDPFQLSDSLPTPVFPPSPPASHPNVGVSPQAPSPSPPAARTTAVMMKKVITLDDVERDILKTHAHLPAETKRKMVKAEFKRLKHCETVRQSRVRKKNERKDLKKINEELEEELNHSLVEYRQRNDWSVFDESSWWDVKFKKFVHSIYEVRALRRENGELKDQLMLHDTIGEQLERLQEDFQIPEYLSTRPLLGTIHFKPLSVDEAREIMLDSHEQAQSFFRTMRWNQTAAEHEKTNGWTQYVRIQPDGRVQFNFTKRITTISAHELVQRSWDMYCDMNLYRGIYASVQRLDILQRINEDTLVFRRDLQESPESPIFRTIFLLFRIRVDNGYVICFRSHNPTVYADDDDDPRVQWMDMFYWLMVLDPPAPGPGQPQPHGCDVSYGGNLLDARSAQHAIRWKYQVAMTLLRWESNAVAPLFELLG</sequence>
<feature type="coiled-coil region" evidence="1">
    <location>
        <begin position="98"/>
        <end position="129"/>
    </location>
</feature>
<gene>
    <name evidence="3" type="ORF">Poli38472_014197</name>
</gene>
<evidence type="ECO:0000256" key="1">
    <source>
        <dbReference type="SAM" id="Coils"/>
    </source>
</evidence>
<evidence type="ECO:0000256" key="2">
    <source>
        <dbReference type="SAM" id="MobiDB-lite"/>
    </source>
</evidence>
<feature type="region of interest" description="Disordered" evidence="2">
    <location>
        <begin position="15"/>
        <end position="49"/>
    </location>
</feature>
<accession>A0A8K1FHN3</accession>
<proteinExistence type="predicted"/>
<comment type="caution">
    <text evidence="3">The sequence shown here is derived from an EMBL/GenBank/DDBJ whole genome shotgun (WGS) entry which is preliminary data.</text>
</comment>
<organism evidence="3 4">
    <name type="scientific">Pythium oligandrum</name>
    <name type="common">Mycoparasitic fungus</name>
    <dbReference type="NCBI Taxonomy" id="41045"/>
    <lineage>
        <taxon>Eukaryota</taxon>
        <taxon>Sar</taxon>
        <taxon>Stramenopiles</taxon>
        <taxon>Oomycota</taxon>
        <taxon>Peronosporomycetes</taxon>
        <taxon>Pythiales</taxon>
        <taxon>Pythiaceae</taxon>
        <taxon>Pythium</taxon>
    </lineage>
</organism>
<dbReference type="AlphaFoldDB" id="A0A8K1FHN3"/>
<name>A0A8K1FHN3_PYTOL</name>
<dbReference type="Proteomes" id="UP000794436">
    <property type="component" value="Unassembled WGS sequence"/>
</dbReference>
<dbReference type="EMBL" id="SPLM01000041">
    <property type="protein sequence ID" value="TMW64080.1"/>
    <property type="molecule type" value="Genomic_DNA"/>
</dbReference>
<keyword evidence="4" id="KW-1185">Reference proteome</keyword>
<dbReference type="OrthoDB" id="63702at2759"/>
<reference evidence="3" key="1">
    <citation type="submission" date="2019-03" db="EMBL/GenBank/DDBJ databases">
        <title>Long read genome sequence of the mycoparasitic Pythium oligandrum ATCC 38472 isolated from sugarbeet rhizosphere.</title>
        <authorList>
            <person name="Gaulin E."/>
        </authorList>
    </citation>
    <scope>NUCLEOTIDE SEQUENCE</scope>
    <source>
        <strain evidence="3">ATCC 38472_TT</strain>
    </source>
</reference>
<evidence type="ECO:0000313" key="3">
    <source>
        <dbReference type="EMBL" id="TMW64080.1"/>
    </source>
</evidence>
<protein>
    <submittedName>
        <fullName evidence="3">Uncharacterized protein</fullName>
    </submittedName>
</protein>
<evidence type="ECO:0000313" key="4">
    <source>
        <dbReference type="Proteomes" id="UP000794436"/>
    </source>
</evidence>